<reference evidence="2" key="1">
    <citation type="submission" date="2016-10" db="EMBL/GenBank/DDBJ databases">
        <authorList>
            <person name="Varghese N."/>
            <person name="Submissions S."/>
        </authorList>
    </citation>
    <scope>NUCLEOTIDE SEQUENCE [LARGE SCALE GENOMIC DNA]</scope>
    <source>
        <strain evidence="2">ATCC 700689</strain>
    </source>
</reference>
<accession>A0A1G8Q7H3</accession>
<evidence type="ECO:0000313" key="1">
    <source>
        <dbReference type="EMBL" id="SDJ00714.1"/>
    </source>
</evidence>
<dbReference type="STRING" id="89065.SAMN05216605_12040"/>
<gene>
    <name evidence="1" type="ORF">SAMN05216605_12040</name>
</gene>
<sequence length="71" mass="8079">MNAGQQSRVTRGLSASSEARQIMADWLRITQAPRPQEQRQAPDYRAMLTQRYPRGLINDAEMEALLGILHN</sequence>
<dbReference type="OrthoDB" id="7025092at2"/>
<dbReference type="AlphaFoldDB" id="A0A1G8Q7H3"/>
<organism evidence="1 2">
    <name type="scientific">Pseudomonas abietaniphila</name>
    <dbReference type="NCBI Taxonomy" id="89065"/>
    <lineage>
        <taxon>Bacteria</taxon>
        <taxon>Pseudomonadati</taxon>
        <taxon>Pseudomonadota</taxon>
        <taxon>Gammaproteobacteria</taxon>
        <taxon>Pseudomonadales</taxon>
        <taxon>Pseudomonadaceae</taxon>
        <taxon>Pseudomonas</taxon>
    </lineage>
</organism>
<name>A0A1G8Q7H3_9PSED</name>
<protein>
    <submittedName>
        <fullName evidence="1">Uncharacterized protein</fullName>
    </submittedName>
</protein>
<evidence type="ECO:0000313" key="2">
    <source>
        <dbReference type="Proteomes" id="UP000182894"/>
    </source>
</evidence>
<dbReference type="Proteomes" id="UP000182894">
    <property type="component" value="Unassembled WGS sequence"/>
</dbReference>
<keyword evidence="2" id="KW-1185">Reference proteome</keyword>
<proteinExistence type="predicted"/>
<dbReference type="EMBL" id="FNCO01000020">
    <property type="protein sequence ID" value="SDJ00714.1"/>
    <property type="molecule type" value="Genomic_DNA"/>
</dbReference>